<dbReference type="Gene3D" id="2.60.40.4270">
    <property type="entry name" value="Listeria-Bacteroides repeat domain"/>
    <property type="match status" value="1"/>
</dbReference>
<dbReference type="AlphaFoldDB" id="U2DY96"/>
<dbReference type="InParanoid" id="U2DY96"/>
<evidence type="ECO:0000259" key="8">
    <source>
        <dbReference type="Pfam" id="PF02608"/>
    </source>
</evidence>
<name>U2DY96_9MOLU</name>
<keyword evidence="3" id="KW-1003">Cell membrane</keyword>
<dbReference type="PANTHER" id="PTHR34296">
    <property type="entry name" value="TRANSCRIPTIONAL ACTIVATOR PROTEIN MED"/>
    <property type="match status" value="1"/>
</dbReference>
<dbReference type="OrthoDB" id="9769871at2"/>
<dbReference type="EMBL" id="AFNU02000002">
    <property type="protein sequence ID" value="ERJ13232.1"/>
    <property type="molecule type" value="Genomic_DNA"/>
</dbReference>
<dbReference type="InterPro" id="IPR050957">
    <property type="entry name" value="BMP_lipoprotein"/>
</dbReference>
<keyword evidence="10" id="KW-1185">Reference proteome</keyword>
<dbReference type="GO" id="GO:0005886">
    <property type="term" value="C:plasma membrane"/>
    <property type="evidence" value="ECO:0007669"/>
    <property type="project" value="UniProtKB-SubCell"/>
</dbReference>
<feature type="domain" description="ABC transporter substrate-binding protein PnrA-like" evidence="8">
    <location>
        <begin position="123"/>
        <end position="421"/>
    </location>
</feature>
<evidence type="ECO:0000256" key="7">
    <source>
        <dbReference type="SAM" id="SignalP"/>
    </source>
</evidence>
<sequence>MKKALLTLFIAISVTVLGGCSEITFQSDTSSEESTEEQNDLITVTLSLGGGQISDNYENPISLDKGDQLYELPSIKKEGYTFKGWYTHETRMNTEFDHNKPLTEDLILYARFDKDDAYEIALITYESTVNDGNYNQLAWEGVKAYAEEHNRTYKYYIPELLTKNGFLDSIATAIENGAKVIVTPSFLFEETIYEAQDLYPKITFILIDGTPHSAGYEYKTNDNVYTIFYSEVQAGFLAGYAAVKEGFTELGFIGGLEIPPIINYVQGFVQGADYAANEMGLADHSITVRYSYVCGFLPSDTIVSANHLYNLGTELIFTAAGGGDLSVVSEAEDFNGYVITPDVDGTTMSQTVMSSAIKEIGNSVYGALTEHYNGTSLVYKTGERTILDVTNNGVGLVLDRFHTFTEDEYEVIYSKLQDNQDSIRTNLVTDYTVEMIDLDTSKVIIEER</sequence>
<organism evidence="9 10">
    <name type="scientific">Haloplasma contractile SSD-17B</name>
    <dbReference type="NCBI Taxonomy" id="1033810"/>
    <lineage>
        <taxon>Bacteria</taxon>
        <taxon>Bacillati</taxon>
        <taxon>Mycoplasmatota</taxon>
        <taxon>Mollicutes</taxon>
        <taxon>Haloplasmatales</taxon>
        <taxon>Haloplasmataceae</taxon>
        <taxon>Haloplasma</taxon>
    </lineage>
</organism>
<evidence type="ECO:0000256" key="3">
    <source>
        <dbReference type="ARBA" id="ARBA00022475"/>
    </source>
</evidence>
<evidence type="ECO:0000256" key="4">
    <source>
        <dbReference type="ARBA" id="ARBA00022729"/>
    </source>
</evidence>
<dbReference type="Proteomes" id="UP000005707">
    <property type="component" value="Unassembled WGS sequence"/>
</dbReference>
<evidence type="ECO:0000256" key="2">
    <source>
        <dbReference type="ARBA" id="ARBA00008610"/>
    </source>
</evidence>
<dbReference type="InterPro" id="IPR003760">
    <property type="entry name" value="PnrA-like"/>
</dbReference>
<feature type="chain" id="PRO_5004624955" evidence="7">
    <location>
        <begin position="19"/>
        <end position="448"/>
    </location>
</feature>
<keyword evidence="5" id="KW-0472">Membrane</keyword>
<dbReference type="NCBIfam" id="TIGR02543">
    <property type="entry name" value="List_Bact_rpt"/>
    <property type="match status" value="1"/>
</dbReference>
<protein>
    <submittedName>
        <fullName evidence="9">Basic membrane protein family protein</fullName>
    </submittedName>
</protein>
<evidence type="ECO:0000313" key="9">
    <source>
        <dbReference type="EMBL" id="ERJ13232.1"/>
    </source>
</evidence>
<dbReference type="InterPro" id="IPR042229">
    <property type="entry name" value="Listeria/Bacterioides_rpt_sf"/>
</dbReference>
<dbReference type="eggNOG" id="COG1744">
    <property type="taxonomic scope" value="Bacteria"/>
</dbReference>
<dbReference type="Pfam" id="PF09479">
    <property type="entry name" value="Flg_new"/>
    <property type="match status" value="1"/>
</dbReference>
<gene>
    <name evidence="9" type="ORF">HLPCO_000856</name>
</gene>
<dbReference type="InterPro" id="IPR028082">
    <property type="entry name" value="Peripla_BP_I"/>
</dbReference>
<dbReference type="PROSITE" id="PS51257">
    <property type="entry name" value="PROKAR_LIPOPROTEIN"/>
    <property type="match status" value="1"/>
</dbReference>
<dbReference type="CDD" id="cd06354">
    <property type="entry name" value="PBP1_PrnA-like"/>
    <property type="match status" value="1"/>
</dbReference>
<keyword evidence="4 7" id="KW-0732">Signal</keyword>
<proteinExistence type="inferred from homology"/>
<dbReference type="Gene3D" id="3.40.50.2300">
    <property type="match status" value="2"/>
</dbReference>
<evidence type="ECO:0000256" key="1">
    <source>
        <dbReference type="ARBA" id="ARBA00004193"/>
    </source>
</evidence>
<dbReference type="Pfam" id="PF02608">
    <property type="entry name" value="Bmp"/>
    <property type="match status" value="1"/>
</dbReference>
<dbReference type="SUPFAM" id="SSF53822">
    <property type="entry name" value="Periplasmic binding protein-like I"/>
    <property type="match status" value="1"/>
</dbReference>
<dbReference type="RefSeq" id="WP_008826758.1">
    <property type="nucleotide sequence ID" value="NZ_AFNU02000002.1"/>
</dbReference>
<dbReference type="PANTHER" id="PTHR34296:SF2">
    <property type="entry name" value="ABC TRANSPORTER GUANOSINE-BINDING PROTEIN NUPN"/>
    <property type="match status" value="1"/>
</dbReference>
<dbReference type="STRING" id="1033810.HLPCO_000856"/>
<feature type="signal peptide" evidence="7">
    <location>
        <begin position="1"/>
        <end position="18"/>
    </location>
</feature>
<reference evidence="9 10" key="1">
    <citation type="journal article" date="2011" name="J. Bacteriol.">
        <title>Genome sequence of Haloplasma contractile, an unusual contractile bacterium from a deep-sea anoxic brine lake.</title>
        <authorList>
            <person name="Antunes A."/>
            <person name="Alam I."/>
            <person name="El Dorry H."/>
            <person name="Siam R."/>
            <person name="Robertson A."/>
            <person name="Bajic V.B."/>
            <person name="Stingl U."/>
        </authorList>
    </citation>
    <scope>NUCLEOTIDE SEQUENCE [LARGE SCALE GENOMIC DNA]</scope>
    <source>
        <strain evidence="9 10">SSD-17B</strain>
    </source>
</reference>
<evidence type="ECO:0000313" key="10">
    <source>
        <dbReference type="Proteomes" id="UP000005707"/>
    </source>
</evidence>
<dbReference type="InterPro" id="IPR013378">
    <property type="entry name" value="InlB-like_B-rpt"/>
</dbReference>
<comment type="similarity">
    <text evidence="2">Belongs to the BMP lipoprotein family.</text>
</comment>
<comment type="caution">
    <text evidence="9">The sequence shown here is derived from an EMBL/GenBank/DDBJ whole genome shotgun (WGS) entry which is preliminary data.</text>
</comment>
<keyword evidence="6" id="KW-0449">Lipoprotein</keyword>
<comment type="subcellular location">
    <subcellularLocation>
        <location evidence="1">Cell membrane</location>
        <topology evidence="1">Lipid-anchor</topology>
    </subcellularLocation>
</comment>
<evidence type="ECO:0000256" key="6">
    <source>
        <dbReference type="ARBA" id="ARBA00023288"/>
    </source>
</evidence>
<evidence type="ECO:0000256" key="5">
    <source>
        <dbReference type="ARBA" id="ARBA00023136"/>
    </source>
</evidence>
<accession>U2DY96</accession>
<reference evidence="9 10" key="2">
    <citation type="journal article" date="2013" name="PLoS ONE">
        <title>INDIGO - INtegrated Data Warehouse of MIcrobial GenOmes with Examples from the Red Sea Extremophiles.</title>
        <authorList>
            <person name="Alam I."/>
            <person name="Antunes A."/>
            <person name="Kamau A.A."/>
            <person name="Ba Alawi W."/>
            <person name="Kalkatawi M."/>
            <person name="Stingl U."/>
            <person name="Bajic V.B."/>
        </authorList>
    </citation>
    <scope>NUCLEOTIDE SEQUENCE [LARGE SCALE GENOMIC DNA]</scope>
    <source>
        <strain evidence="9 10">SSD-17B</strain>
    </source>
</reference>